<proteinExistence type="predicted"/>
<reference evidence="2 3" key="1">
    <citation type="submission" date="2016-10" db="EMBL/GenBank/DDBJ databases">
        <authorList>
            <person name="de Groot N.N."/>
        </authorList>
    </citation>
    <scope>NUCLEOTIDE SEQUENCE [LARGE SCALE GENOMIC DNA]</scope>
    <source>
        <strain evidence="2 3">DSM 9179</strain>
    </source>
</reference>
<protein>
    <submittedName>
        <fullName evidence="2">Uncharacterized protein</fullName>
    </submittedName>
</protein>
<gene>
    <name evidence="2" type="ORF">SAMN05421659_109105</name>
</gene>
<keyword evidence="1" id="KW-0812">Transmembrane</keyword>
<organism evidence="2 3">
    <name type="scientific">[Clostridium] fimetarium</name>
    <dbReference type="NCBI Taxonomy" id="99656"/>
    <lineage>
        <taxon>Bacteria</taxon>
        <taxon>Bacillati</taxon>
        <taxon>Bacillota</taxon>
        <taxon>Clostridia</taxon>
        <taxon>Lachnospirales</taxon>
        <taxon>Lachnospiraceae</taxon>
    </lineage>
</organism>
<evidence type="ECO:0000313" key="3">
    <source>
        <dbReference type="Proteomes" id="UP000199701"/>
    </source>
</evidence>
<keyword evidence="1" id="KW-0472">Membrane</keyword>
<evidence type="ECO:0000256" key="1">
    <source>
        <dbReference type="SAM" id="Phobius"/>
    </source>
</evidence>
<name>A0A1I0QTM2_9FIRM</name>
<dbReference type="Proteomes" id="UP000199701">
    <property type="component" value="Unassembled WGS sequence"/>
</dbReference>
<accession>A0A1I0QTM2</accession>
<sequence length="77" mass="8476">MKKRTTGVAFVFIAALLFISRYIIATAICCVGASTRNWDYYLFNELLGSIGIPLLICSIVSLIVGIGYLRGAEKEKE</sequence>
<evidence type="ECO:0000313" key="2">
    <source>
        <dbReference type="EMBL" id="SEW30968.1"/>
    </source>
</evidence>
<feature type="transmembrane region" description="Helical" evidence="1">
    <location>
        <begin position="46"/>
        <end position="69"/>
    </location>
</feature>
<keyword evidence="3" id="KW-1185">Reference proteome</keyword>
<dbReference type="EMBL" id="FOJI01000009">
    <property type="protein sequence ID" value="SEW30968.1"/>
    <property type="molecule type" value="Genomic_DNA"/>
</dbReference>
<dbReference type="STRING" id="99656.SAMN05421659_109105"/>
<keyword evidence="1" id="KW-1133">Transmembrane helix</keyword>
<dbReference type="RefSeq" id="WP_092454454.1">
    <property type="nucleotide sequence ID" value="NZ_FOJI01000009.1"/>
</dbReference>
<dbReference type="OrthoDB" id="2645700at2"/>
<feature type="transmembrane region" description="Helical" evidence="1">
    <location>
        <begin position="7"/>
        <end position="34"/>
    </location>
</feature>
<dbReference type="AlphaFoldDB" id="A0A1I0QTM2"/>